<name>A0ABZ0BAP1_9SPHN</name>
<dbReference type="Gene3D" id="2.40.420.20">
    <property type="match status" value="1"/>
</dbReference>
<keyword evidence="5" id="KW-0812">Transmembrane</keyword>
<dbReference type="InterPro" id="IPR058636">
    <property type="entry name" value="Beta-barrel_YknX"/>
</dbReference>
<comment type="subcellular location">
    <subcellularLocation>
        <location evidence="1">Cell envelope</location>
    </subcellularLocation>
</comment>
<feature type="domain" description="YknX-like beta-barrel" evidence="7">
    <location>
        <begin position="244"/>
        <end position="332"/>
    </location>
</feature>
<dbReference type="Gene3D" id="1.10.287.470">
    <property type="entry name" value="Helix hairpin bin"/>
    <property type="match status" value="1"/>
</dbReference>
<proteinExistence type="inferred from homology"/>
<dbReference type="InterPro" id="IPR058625">
    <property type="entry name" value="MdtA-like_BSH"/>
</dbReference>
<evidence type="ECO:0000313" key="8">
    <source>
        <dbReference type="EMBL" id="WNO54449.1"/>
    </source>
</evidence>
<dbReference type="NCBIfam" id="TIGR01730">
    <property type="entry name" value="RND_mfp"/>
    <property type="match status" value="1"/>
</dbReference>
<dbReference type="InterPro" id="IPR006143">
    <property type="entry name" value="RND_pump_MFP"/>
</dbReference>
<organism evidence="8 9">
    <name type="scientific">Stakelama saccharophila</name>
    <dbReference type="NCBI Taxonomy" id="3075605"/>
    <lineage>
        <taxon>Bacteria</taxon>
        <taxon>Pseudomonadati</taxon>
        <taxon>Pseudomonadota</taxon>
        <taxon>Alphaproteobacteria</taxon>
        <taxon>Sphingomonadales</taxon>
        <taxon>Sphingomonadaceae</taxon>
        <taxon>Stakelama</taxon>
    </lineage>
</organism>
<keyword evidence="9" id="KW-1185">Reference proteome</keyword>
<comment type="similarity">
    <text evidence="2">Belongs to the membrane fusion protein (MFP) (TC 8.A.1) family.</text>
</comment>
<dbReference type="Proteomes" id="UP001302249">
    <property type="component" value="Chromosome"/>
</dbReference>
<dbReference type="InterPro" id="IPR050465">
    <property type="entry name" value="UPF0194_transport"/>
</dbReference>
<evidence type="ECO:0000256" key="2">
    <source>
        <dbReference type="ARBA" id="ARBA00009477"/>
    </source>
</evidence>
<dbReference type="Gene3D" id="2.40.50.100">
    <property type="match status" value="1"/>
</dbReference>
<dbReference type="SUPFAM" id="SSF111369">
    <property type="entry name" value="HlyD-like secretion proteins"/>
    <property type="match status" value="1"/>
</dbReference>
<dbReference type="RefSeq" id="WP_313916950.1">
    <property type="nucleotide sequence ID" value="NZ_CP135076.1"/>
</dbReference>
<dbReference type="Pfam" id="PF25990">
    <property type="entry name" value="Beta-barrel_YknX"/>
    <property type="match status" value="1"/>
</dbReference>
<evidence type="ECO:0000256" key="1">
    <source>
        <dbReference type="ARBA" id="ARBA00004196"/>
    </source>
</evidence>
<protein>
    <submittedName>
        <fullName evidence="8">Efflux RND transporter periplasmic adaptor subunit</fullName>
    </submittedName>
</protein>
<dbReference type="PANTHER" id="PTHR32347">
    <property type="entry name" value="EFFLUX SYSTEM COMPONENT YKNX-RELATED"/>
    <property type="match status" value="1"/>
</dbReference>
<dbReference type="EMBL" id="CP135076">
    <property type="protein sequence ID" value="WNO54449.1"/>
    <property type="molecule type" value="Genomic_DNA"/>
</dbReference>
<dbReference type="PANTHER" id="PTHR32347:SF14">
    <property type="entry name" value="EFFLUX SYSTEM COMPONENT YKNX-RELATED"/>
    <property type="match status" value="1"/>
</dbReference>
<gene>
    <name evidence="8" type="ORF">RPR59_04125</name>
</gene>
<evidence type="ECO:0000256" key="3">
    <source>
        <dbReference type="ARBA" id="ARBA00023054"/>
    </source>
</evidence>
<evidence type="ECO:0000256" key="5">
    <source>
        <dbReference type="SAM" id="Phobius"/>
    </source>
</evidence>
<feature type="transmembrane region" description="Helical" evidence="5">
    <location>
        <begin position="23"/>
        <end position="41"/>
    </location>
</feature>
<accession>A0ABZ0BAP1</accession>
<feature type="coiled-coil region" evidence="4">
    <location>
        <begin position="118"/>
        <end position="193"/>
    </location>
</feature>
<evidence type="ECO:0000259" key="6">
    <source>
        <dbReference type="Pfam" id="PF25917"/>
    </source>
</evidence>
<dbReference type="Pfam" id="PF25917">
    <property type="entry name" value="BSH_RND"/>
    <property type="match status" value="1"/>
</dbReference>
<dbReference type="Gene3D" id="2.40.30.170">
    <property type="match status" value="1"/>
</dbReference>
<reference evidence="8 9" key="1">
    <citation type="submission" date="2023-09" db="EMBL/GenBank/DDBJ databases">
        <authorList>
            <person name="Rey-Velasco X."/>
        </authorList>
    </citation>
    <scope>NUCLEOTIDE SEQUENCE [LARGE SCALE GENOMIC DNA]</scope>
    <source>
        <strain evidence="8 9">W311</strain>
    </source>
</reference>
<evidence type="ECO:0000256" key="4">
    <source>
        <dbReference type="SAM" id="Coils"/>
    </source>
</evidence>
<keyword evidence="5" id="KW-1133">Transmembrane helix</keyword>
<feature type="domain" description="Multidrug resistance protein MdtA-like barrel-sandwich hybrid" evidence="6">
    <location>
        <begin position="77"/>
        <end position="234"/>
    </location>
</feature>
<keyword evidence="3 4" id="KW-0175">Coiled coil</keyword>
<sequence length="432" mass="45415">MPDQETEQLDEFLGAKPRPRWRLWLKWGAIVVGVLLLGLLVSHCVNSGGATGYITQPVKKGSLDISVTATGNLKPTNQVQVGSEVSGRIDQVLVDVNDHVTRGQRLAVINTDVINDQITQSRANLNAAQARVEQAQATLQQDQASLERLREVQKLSGGRVPAKTEMETAVANVARDKAQVRSAQADVAAAEAQLSSNLTNRSRAVIVSPITGVVLAREVEPGQTVAASFNTPTLFVLAQDLSQMQLEVSIDEADVGQVEAGQKATFTVDAYPGRQFPATISRVDLASNTTADTSSSTTTTTATNSVVSYKAVLDVQNPDGLLRPGMTATATIRTEQTGQHLLVPNGALRFEPSAGGAGGGGAFGPQRFGLDQNQQATIGVGSKQTVYRVGPEGKPQAISVVTGASDGQQTIVESDDLRAGMKVITGKKAAGS</sequence>
<evidence type="ECO:0000313" key="9">
    <source>
        <dbReference type="Proteomes" id="UP001302249"/>
    </source>
</evidence>
<evidence type="ECO:0000259" key="7">
    <source>
        <dbReference type="Pfam" id="PF25990"/>
    </source>
</evidence>
<keyword evidence="5" id="KW-0472">Membrane</keyword>